<protein>
    <submittedName>
        <fullName evidence="2">Uncharacterized protein</fullName>
    </submittedName>
</protein>
<organism evidence="2">
    <name type="scientific">Picea sitchensis</name>
    <name type="common">Sitka spruce</name>
    <name type="synonym">Pinus sitchensis</name>
    <dbReference type="NCBI Taxonomy" id="3332"/>
    <lineage>
        <taxon>Eukaryota</taxon>
        <taxon>Viridiplantae</taxon>
        <taxon>Streptophyta</taxon>
        <taxon>Embryophyta</taxon>
        <taxon>Tracheophyta</taxon>
        <taxon>Spermatophyta</taxon>
        <taxon>Pinopsida</taxon>
        <taxon>Pinidae</taxon>
        <taxon>Conifers I</taxon>
        <taxon>Pinales</taxon>
        <taxon>Pinaceae</taxon>
        <taxon>Picea</taxon>
    </lineage>
</organism>
<feature type="region of interest" description="Disordered" evidence="1">
    <location>
        <begin position="23"/>
        <end position="80"/>
    </location>
</feature>
<evidence type="ECO:0000313" key="2">
    <source>
        <dbReference type="EMBL" id="ABR17653.1"/>
    </source>
</evidence>
<proteinExistence type="evidence at transcript level"/>
<reference evidence="2" key="1">
    <citation type="submission" date="2007-06" db="EMBL/GenBank/DDBJ databases">
        <title>Full length cDNA sequences from Sitka Spruce (Picea sitchensis).</title>
        <authorList>
            <person name="Ralph S.G."/>
            <person name="Chun H.E."/>
            <person name="Liao N."/>
            <person name="Ali J."/>
            <person name="Reid K."/>
            <person name="Kolosova N."/>
            <person name="Cooper N."/>
            <person name="Cullis C."/>
            <person name="Jancsik S."/>
            <person name="Moore R."/>
            <person name="Mayo M."/>
            <person name="Wagner S."/>
            <person name="Holt R.A."/>
            <person name="Jones S.J.M."/>
            <person name="Marra M.A."/>
            <person name="Ritland C.E."/>
            <person name="Ritland K."/>
            <person name="Bohlmann J."/>
        </authorList>
    </citation>
    <scope>NUCLEOTIDE SEQUENCE</scope>
    <source>
        <tissue evidence="2">Green portion of the leader tissue</tissue>
    </source>
</reference>
<dbReference type="EMBL" id="EF677855">
    <property type="protein sequence ID" value="ABR17653.1"/>
    <property type="molecule type" value="mRNA"/>
</dbReference>
<name>B8LPS3_PICSI</name>
<sequence>MLEAASFSLRALLVFRHRVRGGDGIELSSGSEVSTESLEGIETVRPAEVEGSGSEARNSLATTGPGGVESGRLSSTGGSSFTAVASRSRASSSFSASKLFLFSRVASVE</sequence>
<accession>B8LPS3</accession>
<evidence type="ECO:0000256" key="1">
    <source>
        <dbReference type="SAM" id="MobiDB-lite"/>
    </source>
</evidence>
<feature type="compositionally biased region" description="Polar residues" evidence="1">
    <location>
        <begin position="28"/>
        <end position="37"/>
    </location>
</feature>
<dbReference type="AlphaFoldDB" id="B8LPS3"/>